<name>A0A139IU86_9PEZI</name>
<organism evidence="2 3">
    <name type="scientific">Pseudocercospora musae</name>
    <dbReference type="NCBI Taxonomy" id="113226"/>
    <lineage>
        <taxon>Eukaryota</taxon>
        <taxon>Fungi</taxon>
        <taxon>Dikarya</taxon>
        <taxon>Ascomycota</taxon>
        <taxon>Pezizomycotina</taxon>
        <taxon>Dothideomycetes</taxon>
        <taxon>Dothideomycetidae</taxon>
        <taxon>Mycosphaerellales</taxon>
        <taxon>Mycosphaerellaceae</taxon>
        <taxon>Pseudocercospora</taxon>
    </lineage>
</organism>
<reference evidence="2 3" key="1">
    <citation type="submission" date="2015-07" db="EMBL/GenBank/DDBJ databases">
        <title>Comparative genomics of the Sigatoka disease complex on banana suggests a link between parallel evolutionary changes in Pseudocercospora fijiensis and Pseudocercospora eumusae and increased virulence on the banana host.</title>
        <authorList>
            <person name="Chang T.-C."/>
            <person name="Salvucci A."/>
            <person name="Crous P.W."/>
            <person name="Stergiopoulos I."/>
        </authorList>
    </citation>
    <scope>NUCLEOTIDE SEQUENCE [LARGE SCALE GENOMIC DNA]</scope>
    <source>
        <strain evidence="2 3">CBS 116634</strain>
    </source>
</reference>
<dbReference type="STRING" id="113226.A0A139IU86"/>
<proteinExistence type="predicted"/>
<keyword evidence="3" id="KW-1185">Reference proteome</keyword>
<dbReference type="OrthoDB" id="3800389at2759"/>
<feature type="region of interest" description="Disordered" evidence="1">
    <location>
        <begin position="648"/>
        <end position="718"/>
    </location>
</feature>
<sequence length="718" mass="78780">MDRVFEIKAFDAQAGILLETVNDINGQLDAAKALRKQHSRNLSSIEKRLIDSTFENTKRALTDVAELVEPCRGSTETKNHGEHGMQSTLTFVLRDSPRIAVSLSQLGLASQRLQTALSILCIRDSSHRFSTSSLLPDSKAPLTYEESQFLTESRTRNMLRRASSDMSLESGARPRHRRVGSQLENVVEHPEFEDLIKASDLTQLSLDQNDELCFVETDISSSARRYIPYKPGITSPSMSSLATKASTPDVLRPGLQHFHSATVNGSVEFRASLQECGQSLPPQGSDGSVMAHDCLTQGAQSPALSAVDGFEETQRQMAVKPHTQARRRDSLCNEFDLPQPDGHEVHRATEVERRASNSGSSSRVSDEHSYTPLTPVLTKAWVRRSLPTIPVSVHSSYVDVVQSSARPSHNQSALFPDVASTSSSIAHNRTTTAEDFPAQLELPHHITAHEPALSIKDLETKTSTSPVVNHEESLSSNKRDWETLPSQMNRERLPSTFICTCESSELAPRPLLNNVVKLEIGKEDTRMVQQTLMSISRKPVPTSLPKVSTGLLESEFPEVVTKDTISLAIQPPSPGSELPELVLKESDVADSQFVTIVTGVSANLLERKRTQRLHNAQLRVQSGSAPEMVNLSPSAHAPEPLSTIAIGITTKKAPPMPPKSRRSSKSAKDPSLSMSTAPSVPEIEPALTNSQPISGRARSQRWRELQFERSQLLPSPSS</sequence>
<dbReference type="Proteomes" id="UP000073492">
    <property type="component" value="Unassembled WGS sequence"/>
</dbReference>
<dbReference type="AlphaFoldDB" id="A0A139IU86"/>
<comment type="caution">
    <text evidence="2">The sequence shown here is derived from an EMBL/GenBank/DDBJ whole genome shotgun (WGS) entry which is preliminary data.</text>
</comment>
<protein>
    <submittedName>
        <fullName evidence="2">Uncharacterized protein</fullName>
    </submittedName>
</protein>
<dbReference type="EMBL" id="LFZO01000008">
    <property type="protein sequence ID" value="KXT18318.1"/>
    <property type="molecule type" value="Genomic_DNA"/>
</dbReference>
<feature type="compositionally biased region" description="Basic and acidic residues" evidence="1">
    <location>
        <begin position="341"/>
        <end position="355"/>
    </location>
</feature>
<feature type="region of interest" description="Disordered" evidence="1">
    <location>
        <begin position="333"/>
        <end position="369"/>
    </location>
</feature>
<evidence type="ECO:0000256" key="1">
    <source>
        <dbReference type="SAM" id="MobiDB-lite"/>
    </source>
</evidence>
<evidence type="ECO:0000313" key="3">
    <source>
        <dbReference type="Proteomes" id="UP000073492"/>
    </source>
</evidence>
<evidence type="ECO:0000313" key="2">
    <source>
        <dbReference type="EMBL" id="KXT18318.1"/>
    </source>
</evidence>
<gene>
    <name evidence="2" type="ORF">AC579_955</name>
</gene>
<feature type="compositionally biased region" description="Polar residues" evidence="1">
    <location>
        <begin position="708"/>
        <end position="718"/>
    </location>
</feature>
<accession>A0A139IU86</accession>